<evidence type="ECO:0000313" key="2">
    <source>
        <dbReference type="EMBL" id="RUS24021.1"/>
    </source>
</evidence>
<gene>
    <name evidence="2" type="ORF">BC938DRAFT_474246</name>
</gene>
<organism evidence="2 3">
    <name type="scientific">Jimgerdemannia flammicorona</name>
    <dbReference type="NCBI Taxonomy" id="994334"/>
    <lineage>
        <taxon>Eukaryota</taxon>
        <taxon>Fungi</taxon>
        <taxon>Fungi incertae sedis</taxon>
        <taxon>Mucoromycota</taxon>
        <taxon>Mucoromycotina</taxon>
        <taxon>Endogonomycetes</taxon>
        <taxon>Endogonales</taxon>
        <taxon>Endogonaceae</taxon>
        <taxon>Jimgerdemannia</taxon>
    </lineage>
</organism>
<name>A0A433Q2I2_9FUNG</name>
<reference evidence="2 3" key="1">
    <citation type="journal article" date="2018" name="New Phytol.">
        <title>Phylogenomics of Endogonaceae and evolution of mycorrhizas within Mucoromycota.</title>
        <authorList>
            <person name="Chang Y."/>
            <person name="Desiro A."/>
            <person name="Na H."/>
            <person name="Sandor L."/>
            <person name="Lipzen A."/>
            <person name="Clum A."/>
            <person name="Barry K."/>
            <person name="Grigoriev I.V."/>
            <person name="Martin F.M."/>
            <person name="Stajich J.E."/>
            <person name="Smith M.E."/>
            <person name="Bonito G."/>
            <person name="Spatafora J.W."/>
        </authorList>
    </citation>
    <scope>NUCLEOTIDE SEQUENCE [LARGE SCALE GENOMIC DNA]</scope>
    <source>
        <strain evidence="2 3">AD002</strain>
    </source>
</reference>
<feature type="signal peptide" evidence="1">
    <location>
        <begin position="1"/>
        <end position="18"/>
    </location>
</feature>
<dbReference type="Proteomes" id="UP000274822">
    <property type="component" value="Unassembled WGS sequence"/>
</dbReference>
<evidence type="ECO:0008006" key="4">
    <source>
        <dbReference type="Google" id="ProtNLM"/>
    </source>
</evidence>
<dbReference type="Gene3D" id="2.120.10.80">
    <property type="entry name" value="Kelch-type beta propeller"/>
    <property type="match status" value="1"/>
</dbReference>
<feature type="chain" id="PRO_5019350380" description="Galactose oxidase" evidence="1">
    <location>
        <begin position="19"/>
        <end position="214"/>
    </location>
</feature>
<evidence type="ECO:0000313" key="3">
    <source>
        <dbReference type="Proteomes" id="UP000274822"/>
    </source>
</evidence>
<evidence type="ECO:0000256" key="1">
    <source>
        <dbReference type="SAM" id="SignalP"/>
    </source>
</evidence>
<dbReference type="AlphaFoldDB" id="A0A433Q2I2"/>
<dbReference type="InterPro" id="IPR015915">
    <property type="entry name" value="Kelch-typ_b-propeller"/>
</dbReference>
<keyword evidence="1" id="KW-0732">Signal</keyword>
<comment type="caution">
    <text evidence="2">The sequence shown here is derived from an EMBL/GenBank/DDBJ whole genome shotgun (WGS) entry which is preliminary data.</text>
</comment>
<accession>A0A433Q2I2</accession>
<sequence>MMLIHVILFLQLLHTVICFTPSPRNSVAAVLVNSTIWFFGGCIPGSTAGSWVSSNSLFSLDVSRSWETSSPPWTDHSSDLTDPSLVYTRCQSTIQLDADGVTLWVFGGQSDVTSENLTNRSPAVQYNTGAHVWSNVTMPSNPVVLGLHAHNAVRNSQGVIFYFGGQSDLTTGFNGSLQNDNVIKLSTGPGMVNWNVLPSGNGWNGRYLGTVTLV</sequence>
<keyword evidence="3" id="KW-1185">Reference proteome</keyword>
<dbReference type="EMBL" id="RBNJ01017645">
    <property type="protein sequence ID" value="RUS24021.1"/>
    <property type="molecule type" value="Genomic_DNA"/>
</dbReference>
<protein>
    <recommendedName>
        <fullName evidence="4">Galactose oxidase</fullName>
    </recommendedName>
</protein>
<proteinExistence type="predicted"/>
<dbReference type="SUPFAM" id="SSF117281">
    <property type="entry name" value="Kelch motif"/>
    <property type="match status" value="1"/>
</dbReference>